<evidence type="ECO:0000259" key="1">
    <source>
        <dbReference type="Pfam" id="PF15565"/>
    </source>
</evidence>
<keyword evidence="5" id="KW-1185">Reference proteome</keyword>
<dbReference type="RefSeq" id="WP_132535461.1">
    <property type="nucleotide sequence ID" value="NZ_BMJO01000007.1"/>
</dbReference>
<proteinExistence type="predicted"/>
<dbReference type="Proteomes" id="UP000622648">
    <property type="component" value="Unassembled WGS sequence"/>
</dbReference>
<evidence type="ECO:0000313" key="3">
    <source>
        <dbReference type="EMBL" id="TCO20675.1"/>
    </source>
</evidence>
<accession>A0A4R2H8B7</accession>
<dbReference type="Pfam" id="PF15565">
    <property type="entry name" value="Imm30"/>
    <property type="match status" value="1"/>
</dbReference>
<protein>
    <submittedName>
        <fullName evidence="3">Immunity protein 30 of polymorphic toxin system</fullName>
    </submittedName>
</protein>
<reference evidence="2" key="1">
    <citation type="journal article" date="2014" name="Int. J. Syst. Evol. Microbiol.">
        <title>Complete genome of a new Firmicutes species belonging to the dominant human colonic microbiota ('Ruminococcus bicirculans') reveals two chromosomes and a selective capacity to utilize plant glucans.</title>
        <authorList>
            <consortium name="NISC Comparative Sequencing Program"/>
            <person name="Wegmann U."/>
            <person name="Louis P."/>
            <person name="Goesmann A."/>
            <person name="Henrissat B."/>
            <person name="Duncan S.H."/>
            <person name="Flint H.J."/>
        </authorList>
    </citation>
    <scope>NUCLEOTIDE SEQUENCE</scope>
    <source>
        <strain evidence="2">CGMCC 1.15644</strain>
    </source>
</reference>
<evidence type="ECO:0000313" key="2">
    <source>
        <dbReference type="EMBL" id="GGE67231.1"/>
    </source>
</evidence>
<dbReference type="EMBL" id="BMJO01000007">
    <property type="protein sequence ID" value="GGE67231.1"/>
    <property type="molecule type" value="Genomic_DNA"/>
</dbReference>
<dbReference type="EMBL" id="SLWO01000008">
    <property type="protein sequence ID" value="TCO20675.1"/>
    <property type="molecule type" value="Genomic_DNA"/>
</dbReference>
<evidence type="ECO:0000313" key="5">
    <source>
        <dbReference type="Proteomes" id="UP000622648"/>
    </source>
</evidence>
<feature type="domain" description="Immunity protein 30" evidence="1">
    <location>
        <begin position="12"/>
        <end position="110"/>
    </location>
</feature>
<gene>
    <name evidence="3" type="ORF">EV200_108115</name>
    <name evidence="2" type="ORF">GCM10011413_37350</name>
</gene>
<sequence length="154" mass="18038">MEIKQLESQLIENKLMRTYEETGLYEEAVDELFNENNPECINSLIKGFSDATENEEVMFSNLHGIEYFSKTLGLETYIKIILPKLKEMQVDAYGWAETFFLRLLNNDAALDALIRNVEYLSQENKIFIRKMVENLSERNPERFKNKGDIIISKL</sequence>
<dbReference type="Proteomes" id="UP000295684">
    <property type="component" value="Unassembled WGS sequence"/>
</dbReference>
<organism evidence="3 4">
    <name type="scientific">Pedobacter psychrotolerans</name>
    <dbReference type="NCBI Taxonomy" id="1843235"/>
    <lineage>
        <taxon>Bacteria</taxon>
        <taxon>Pseudomonadati</taxon>
        <taxon>Bacteroidota</taxon>
        <taxon>Sphingobacteriia</taxon>
        <taxon>Sphingobacteriales</taxon>
        <taxon>Sphingobacteriaceae</taxon>
        <taxon>Pedobacter</taxon>
    </lineage>
</organism>
<dbReference type="AlphaFoldDB" id="A0A4R2H8B7"/>
<comment type="caution">
    <text evidence="3">The sequence shown here is derived from an EMBL/GenBank/DDBJ whole genome shotgun (WGS) entry which is preliminary data.</text>
</comment>
<reference evidence="5" key="2">
    <citation type="journal article" date="2019" name="Int. J. Syst. Evol. Microbiol.">
        <title>The Global Catalogue of Microorganisms (GCM) 10K type strain sequencing project: providing services to taxonomists for standard genome sequencing and annotation.</title>
        <authorList>
            <consortium name="The Broad Institute Genomics Platform"/>
            <consortium name="The Broad Institute Genome Sequencing Center for Infectious Disease"/>
            <person name="Wu L."/>
            <person name="Ma J."/>
        </authorList>
    </citation>
    <scope>NUCLEOTIDE SEQUENCE [LARGE SCALE GENOMIC DNA]</scope>
    <source>
        <strain evidence="5">CGMCC 1.15644</strain>
    </source>
</reference>
<evidence type="ECO:0000313" key="4">
    <source>
        <dbReference type="Proteomes" id="UP000295684"/>
    </source>
</evidence>
<dbReference type="InterPro" id="IPR029084">
    <property type="entry name" value="Imm30"/>
</dbReference>
<name>A0A4R2H8B7_9SPHI</name>
<reference evidence="2" key="4">
    <citation type="submission" date="2024-05" db="EMBL/GenBank/DDBJ databases">
        <authorList>
            <person name="Sun Q."/>
            <person name="Zhou Y."/>
        </authorList>
    </citation>
    <scope>NUCLEOTIDE SEQUENCE</scope>
    <source>
        <strain evidence="2">CGMCC 1.15644</strain>
    </source>
</reference>
<reference evidence="3 4" key="3">
    <citation type="submission" date="2019-03" db="EMBL/GenBank/DDBJ databases">
        <title>Genomic Encyclopedia of Type Strains, Phase IV (KMG-IV): sequencing the most valuable type-strain genomes for metagenomic binning, comparative biology and taxonomic classification.</title>
        <authorList>
            <person name="Goeker M."/>
        </authorList>
    </citation>
    <scope>NUCLEOTIDE SEQUENCE [LARGE SCALE GENOMIC DNA]</scope>
    <source>
        <strain evidence="3 4">DSM 103236</strain>
    </source>
</reference>